<evidence type="ECO:0000313" key="3">
    <source>
        <dbReference type="EMBL" id="SHF14790.1"/>
    </source>
</evidence>
<proteinExistence type="predicted"/>
<name>A0A1M4Z9S5_9BACL</name>
<dbReference type="EMBL" id="FQVL01000008">
    <property type="protein sequence ID" value="SHF14790.1"/>
    <property type="molecule type" value="Genomic_DNA"/>
</dbReference>
<dbReference type="AlphaFoldDB" id="A0A1M4Z9S5"/>
<protein>
    <submittedName>
        <fullName evidence="3">Uncharacterized protein</fullName>
    </submittedName>
</protein>
<feature type="region of interest" description="Disordered" evidence="1">
    <location>
        <begin position="37"/>
        <end position="65"/>
    </location>
</feature>
<feature type="signal peptide" evidence="2">
    <location>
        <begin position="1"/>
        <end position="23"/>
    </location>
</feature>
<evidence type="ECO:0000313" key="4">
    <source>
        <dbReference type="Proteomes" id="UP000184476"/>
    </source>
</evidence>
<keyword evidence="4" id="KW-1185">Reference proteome</keyword>
<accession>A0A1M4Z9S5</accession>
<sequence>MKKSLIFVSLLAFSLLVPFSAFADTGSSASSGLFISKAPHQIPGEPPGLNPSIPDTPPDGSKTEEEYTQKYLEDNYTKFKEAENGTWWRGNPNKGIPDYVMVFVWNNSKQDALNIAKFWMQNDGENLKKAEPFPTPIAK</sequence>
<dbReference type="Proteomes" id="UP000184476">
    <property type="component" value="Unassembled WGS sequence"/>
</dbReference>
<feature type="compositionally biased region" description="Pro residues" evidence="1">
    <location>
        <begin position="44"/>
        <end position="57"/>
    </location>
</feature>
<dbReference type="OrthoDB" id="3525411at2"/>
<keyword evidence="2" id="KW-0732">Signal</keyword>
<feature type="chain" id="PRO_5013110068" evidence="2">
    <location>
        <begin position="24"/>
        <end position="139"/>
    </location>
</feature>
<gene>
    <name evidence="3" type="ORF">SAMN05444392_108125</name>
</gene>
<dbReference type="RefSeq" id="WP_073155381.1">
    <property type="nucleotide sequence ID" value="NZ_FQVL01000008.1"/>
</dbReference>
<organism evidence="3 4">
    <name type="scientific">Seinonella peptonophila</name>
    <dbReference type="NCBI Taxonomy" id="112248"/>
    <lineage>
        <taxon>Bacteria</taxon>
        <taxon>Bacillati</taxon>
        <taxon>Bacillota</taxon>
        <taxon>Bacilli</taxon>
        <taxon>Bacillales</taxon>
        <taxon>Thermoactinomycetaceae</taxon>
        <taxon>Seinonella</taxon>
    </lineage>
</organism>
<evidence type="ECO:0000256" key="1">
    <source>
        <dbReference type="SAM" id="MobiDB-lite"/>
    </source>
</evidence>
<evidence type="ECO:0000256" key="2">
    <source>
        <dbReference type="SAM" id="SignalP"/>
    </source>
</evidence>
<reference evidence="3 4" key="1">
    <citation type="submission" date="2016-11" db="EMBL/GenBank/DDBJ databases">
        <authorList>
            <person name="Jaros S."/>
            <person name="Januszkiewicz K."/>
            <person name="Wedrychowicz H."/>
        </authorList>
    </citation>
    <scope>NUCLEOTIDE SEQUENCE [LARGE SCALE GENOMIC DNA]</scope>
    <source>
        <strain evidence="3 4">DSM 44666</strain>
    </source>
</reference>